<feature type="transmembrane region" description="Helical" evidence="5">
    <location>
        <begin position="44"/>
        <end position="64"/>
    </location>
</feature>
<comment type="subcellular location">
    <subcellularLocation>
        <location evidence="1">Cell membrane</location>
        <topology evidence="1">Multi-pass membrane protein</topology>
    </subcellularLocation>
</comment>
<feature type="transmembrane region" description="Helical" evidence="5">
    <location>
        <begin position="244"/>
        <end position="264"/>
    </location>
</feature>
<feature type="transmembrane region" description="Helical" evidence="5">
    <location>
        <begin position="163"/>
        <end position="183"/>
    </location>
</feature>
<proteinExistence type="predicted"/>
<dbReference type="PANTHER" id="PTHR23514:SF13">
    <property type="entry name" value="INNER MEMBRANE PROTEIN YBJJ"/>
    <property type="match status" value="1"/>
</dbReference>
<feature type="domain" description="Major facilitator superfamily (MFS) profile" evidence="6">
    <location>
        <begin position="1"/>
        <end position="389"/>
    </location>
</feature>
<organism evidence="7 8">
    <name type="scientific">Sanguibacter suaedae</name>
    <dbReference type="NCBI Taxonomy" id="2795737"/>
    <lineage>
        <taxon>Bacteria</taxon>
        <taxon>Bacillati</taxon>
        <taxon>Actinomycetota</taxon>
        <taxon>Actinomycetes</taxon>
        <taxon>Micrococcales</taxon>
        <taxon>Sanguibacteraceae</taxon>
        <taxon>Sanguibacter</taxon>
    </lineage>
</organism>
<feature type="transmembrane region" description="Helical" evidence="5">
    <location>
        <begin position="97"/>
        <end position="121"/>
    </location>
</feature>
<evidence type="ECO:0000313" key="8">
    <source>
        <dbReference type="Proteomes" id="UP000602087"/>
    </source>
</evidence>
<dbReference type="InterPro" id="IPR051788">
    <property type="entry name" value="MFS_Transporter"/>
</dbReference>
<dbReference type="InterPro" id="IPR036259">
    <property type="entry name" value="MFS_trans_sf"/>
</dbReference>
<dbReference type="PROSITE" id="PS50850">
    <property type="entry name" value="MFS"/>
    <property type="match status" value="1"/>
</dbReference>
<feature type="transmembrane region" description="Helical" evidence="5">
    <location>
        <begin position="12"/>
        <end position="32"/>
    </location>
</feature>
<evidence type="ECO:0000256" key="4">
    <source>
        <dbReference type="ARBA" id="ARBA00023136"/>
    </source>
</evidence>
<dbReference type="GO" id="GO:0005886">
    <property type="term" value="C:plasma membrane"/>
    <property type="evidence" value="ECO:0007669"/>
    <property type="project" value="UniProtKB-SubCell"/>
</dbReference>
<dbReference type="AlphaFoldDB" id="A0A934I884"/>
<evidence type="ECO:0000259" key="6">
    <source>
        <dbReference type="PROSITE" id="PS50850"/>
    </source>
</evidence>
<feature type="transmembrane region" description="Helical" evidence="5">
    <location>
        <begin position="335"/>
        <end position="354"/>
    </location>
</feature>
<evidence type="ECO:0000256" key="5">
    <source>
        <dbReference type="SAM" id="Phobius"/>
    </source>
</evidence>
<dbReference type="RefSeq" id="WP_198732343.1">
    <property type="nucleotide sequence ID" value="NZ_JAEINH010000001.1"/>
</dbReference>
<dbReference type="Proteomes" id="UP000602087">
    <property type="component" value="Unassembled WGS sequence"/>
</dbReference>
<evidence type="ECO:0000256" key="1">
    <source>
        <dbReference type="ARBA" id="ARBA00004651"/>
    </source>
</evidence>
<feature type="transmembrane region" description="Helical" evidence="5">
    <location>
        <begin position="366"/>
        <end position="389"/>
    </location>
</feature>
<dbReference type="InterPro" id="IPR011701">
    <property type="entry name" value="MFS"/>
</dbReference>
<feature type="transmembrane region" description="Helical" evidence="5">
    <location>
        <begin position="71"/>
        <end position="91"/>
    </location>
</feature>
<keyword evidence="4 5" id="KW-0472">Membrane</keyword>
<keyword evidence="8" id="KW-1185">Reference proteome</keyword>
<feature type="transmembrane region" description="Helical" evidence="5">
    <location>
        <begin position="300"/>
        <end position="323"/>
    </location>
</feature>
<dbReference type="SUPFAM" id="SSF103473">
    <property type="entry name" value="MFS general substrate transporter"/>
    <property type="match status" value="1"/>
</dbReference>
<keyword evidence="2 5" id="KW-0812">Transmembrane</keyword>
<dbReference type="EMBL" id="JAEINH010000001">
    <property type="protein sequence ID" value="MBI9113797.1"/>
    <property type="molecule type" value="Genomic_DNA"/>
</dbReference>
<accession>A0A934I884</accession>
<feature type="transmembrane region" description="Helical" evidence="5">
    <location>
        <begin position="133"/>
        <end position="157"/>
    </location>
</feature>
<evidence type="ECO:0000256" key="2">
    <source>
        <dbReference type="ARBA" id="ARBA00022692"/>
    </source>
</evidence>
<feature type="transmembrane region" description="Helical" evidence="5">
    <location>
        <begin position="204"/>
        <end position="224"/>
    </location>
</feature>
<feature type="transmembrane region" description="Helical" evidence="5">
    <location>
        <begin position="276"/>
        <end position="294"/>
    </location>
</feature>
<dbReference type="PANTHER" id="PTHR23514">
    <property type="entry name" value="BYPASS OF STOP CODON PROTEIN 6"/>
    <property type="match status" value="1"/>
</dbReference>
<keyword evidence="3 5" id="KW-1133">Transmembrane helix</keyword>
<evidence type="ECO:0000313" key="7">
    <source>
        <dbReference type="EMBL" id="MBI9113797.1"/>
    </source>
</evidence>
<comment type="caution">
    <text evidence="7">The sequence shown here is derived from an EMBL/GenBank/DDBJ whole genome shotgun (WGS) entry which is preliminary data.</text>
</comment>
<protein>
    <submittedName>
        <fullName evidence="7">MFS transporter</fullName>
    </submittedName>
</protein>
<reference evidence="7" key="1">
    <citation type="submission" date="2020-12" db="EMBL/GenBank/DDBJ databases">
        <title>Sanguibacter suaedae sp. nov., isolated from Suaeda aralocaspica.</title>
        <authorList>
            <person name="Ma Q."/>
        </authorList>
    </citation>
    <scope>NUCLEOTIDE SEQUENCE</scope>
    <source>
        <strain evidence="7">YZGR15</strain>
    </source>
</reference>
<dbReference type="Gene3D" id="1.20.1250.20">
    <property type="entry name" value="MFS general substrate transporter like domains"/>
    <property type="match status" value="2"/>
</dbReference>
<name>A0A934I884_9MICO</name>
<sequence>MSFALQQGPRPAVAYLAAAAFGSFWGAWGASIPRIREQAGVDDGQLGVALLFVGAGALPAMLLAGKALDRFGLRFAGVAIIALGMAGVGAALSAHGFVALCLGLTVVGATSGATDVAMNSIAARAEQVTGRAVIMRAGGVFSVFVVLSSLGTGLLSALGAPTYAPFLVIAVLSVVASAGTLLPRPGNAADPVLPRVGATVMPPAGGLRLTPLLIVGVLGALAFASENAHQSWGAVFLEDELNAGTGTSAVAPAVFAAVVAATRLSLGTLRPGRERSVVLLGSVAAAAGALIIAASPTILVAALGLIVAAAGTATLYPTMLSLASRSVDEAYRGRATALVTAVSYLGFLLGPVYVGLWSQGVGLRGAMVAVAGLGVALTVLTVPLLGLAVRTTHGSPSSTDAQLARRPQ</sequence>
<dbReference type="InterPro" id="IPR020846">
    <property type="entry name" value="MFS_dom"/>
</dbReference>
<dbReference type="GO" id="GO:0022857">
    <property type="term" value="F:transmembrane transporter activity"/>
    <property type="evidence" value="ECO:0007669"/>
    <property type="project" value="InterPro"/>
</dbReference>
<dbReference type="Pfam" id="PF07690">
    <property type="entry name" value="MFS_1"/>
    <property type="match status" value="1"/>
</dbReference>
<gene>
    <name evidence="7" type="ORF">JAV76_02060</name>
</gene>
<evidence type="ECO:0000256" key="3">
    <source>
        <dbReference type="ARBA" id="ARBA00022989"/>
    </source>
</evidence>